<dbReference type="RefSeq" id="WP_127739865.1">
    <property type="nucleotide sequence ID" value="NZ_CAJCKN010000005.1"/>
</dbReference>
<evidence type="ECO:0000313" key="2">
    <source>
        <dbReference type="Proteomes" id="UP000288024"/>
    </source>
</evidence>
<sequence>MVRLRDVLTAEEKQRVDELKLLILDAFSDKERYVLGQEVREIFDTAKARYYEMLNASEEQSATVEFTAKRKESLAFKISNLRNRRRLSKLSKVASL</sequence>
<keyword evidence="2" id="KW-1185">Reference proteome</keyword>
<accession>A0A437K783</accession>
<dbReference type="AlphaFoldDB" id="A0A437K783"/>
<evidence type="ECO:0000313" key="1">
    <source>
        <dbReference type="EMBL" id="RVT59469.1"/>
    </source>
</evidence>
<dbReference type="EMBL" id="RZTZ01000009">
    <property type="protein sequence ID" value="RVT59469.1"/>
    <property type="molecule type" value="Genomic_DNA"/>
</dbReference>
<gene>
    <name evidence="1" type="ORF">EM808_19435</name>
</gene>
<protein>
    <submittedName>
        <fullName evidence="1">Uncharacterized protein</fullName>
    </submittedName>
</protein>
<dbReference type="GeneID" id="87620404"/>
<name>A0A437K783_9BACI</name>
<comment type="caution">
    <text evidence="1">The sequence shown here is derived from an EMBL/GenBank/DDBJ whole genome shotgun (WGS) entry which is preliminary data.</text>
</comment>
<reference evidence="1 2" key="1">
    <citation type="submission" date="2019-01" db="EMBL/GenBank/DDBJ databases">
        <title>Bacillus sp. M5HDSG1-1, whole genome shotgun sequence.</title>
        <authorList>
            <person name="Tuo L."/>
        </authorList>
    </citation>
    <scope>NUCLEOTIDE SEQUENCE [LARGE SCALE GENOMIC DNA]</scope>
    <source>
        <strain evidence="1 2">M5HDSG1-1</strain>
    </source>
</reference>
<proteinExistence type="predicted"/>
<organism evidence="1 2">
    <name type="scientific">Niallia taxi</name>
    <dbReference type="NCBI Taxonomy" id="2499688"/>
    <lineage>
        <taxon>Bacteria</taxon>
        <taxon>Bacillati</taxon>
        <taxon>Bacillota</taxon>
        <taxon>Bacilli</taxon>
        <taxon>Bacillales</taxon>
        <taxon>Bacillaceae</taxon>
        <taxon>Niallia</taxon>
    </lineage>
</organism>
<dbReference type="Proteomes" id="UP000288024">
    <property type="component" value="Unassembled WGS sequence"/>
</dbReference>